<dbReference type="RefSeq" id="WP_344945152.1">
    <property type="nucleotide sequence ID" value="NZ_BAAAZR010000019.1"/>
</dbReference>
<dbReference type="PANTHER" id="PTHR18964:SF169">
    <property type="entry name" value="N-ACETYLMANNOSAMINE KINASE"/>
    <property type="match status" value="1"/>
</dbReference>
<evidence type="ECO:0000313" key="2">
    <source>
        <dbReference type="EMBL" id="GAA3824229.1"/>
    </source>
</evidence>
<protein>
    <submittedName>
        <fullName evidence="2">ROK family protein</fullName>
    </submittedName>
</protein>
<keyword evidence="3" id="KW-1185">Reference proteome</keyword>
<dbReference type="SUPFAM" id="SSF53067">
    <property type="entry name" value="Actin-like ATPase domain"/>
    <property type="match status" value="1"/>
</dbReference>
<accession>A0ABP7IR02</accession>
<dbReference type="Gene3D" id="3.30.420.40">
    <property type="match status" value="2"/>
</dbReference>
<dbReference type="Proteomes" id="UP001500888">
    <property type="component" value="Unassembled WGS sequence"/>
</dbReference>
<proteinExistence type="inferred from homology"/>
<dbReference type="Pfam" id="PF00480">
    <property type="entry name" value="ROK"/>
    <property type="match status" value="1"/>
</dbReference>
<gene>
    <name evidence="2" type="ORF">GCM10022226_51070</name>
</gene>
<dbReference type="PROSITE" id="PS01125">
    <property type="entry name" value="ROK"/>
    <property type="match status" value="1"/>
</dbReference>
<evidence type="ECO:0000313" key="3">
    <source>
        <dbReference type="Proteomes" id="UP001500888"/>
    </source>
</evidence>
<dbReference type="InterPro" id="IPR043129">
    <property type="entry name" value="ATPase_NBD"/>
</dbReference>
<comment type="similarity">
    <text evidence="1">Belongs to the ROK (NagC/XylR) family.</text>
</comment>
<reference evidence="3" key="1">
    <citation type="journal article" date="2019" name="Int. J. Syst. Evol. Microbiol.">
        <title>The Global Catalogue of Microorganisms (GCM) 10K type strain sequencing project: providing services to taxonomists for standard genome sequencing and annotation.</title>
        <authorList>
            <consortium name="The Broad Institute Genomics Platform"/>
            <consortium name="The Broad Institute Genome Sequencing Center for Infectious Disease"/>
            <person name="Wu L."/>
            <person name="Ma J."/>
        </authorList>
    </citation>
    <scope>NUCLEOTIDE SEQUENCE [LARGE SCALE GENOMIC DNA]</scope>
    <source>
        <strain evidence="3">JCM 16908</strain>
    </source>
</reference>
<dbReference type="PANTHER" id="PTHR18964">
    <property type="entry name" value="ROK (REPRESSOR, ORF, KINASE) FAMILY"/>
    <property type="match status" value="1"/>
</dbReference>
<dbReference type="InterPro" id="IPR000600">
    <property type="entry name" value="ROK"/>
</dbReference>
<comment type="caution">
    <text evidence="2">The sequence shown here is derived from an EMBL/GenBank/DDBJ whole genome shotgun (WGS) entry which is preliminary data.</text>
</comment>
<dbReference type="InterPro" id="IPR049874">
    <property type="entry name" value="ROK_cs"/>
</dbReference>
<evidence type="ECO:0000256" key="1">
    <source>
        <dbReference type="ARBA" id="ARBA00006479"/>
    </source>
</evidence>
<organism evidence="2 3">
    <name type="scientific">Sphaerisporangium flaviroseum</name>
    <dbReference type="NCBI Taxonomy" id="509199"/>
    <lineage>
        <taxon>Bacteria</taxon>
        <taxon>Bacillati</taxon>
        <taxon>Actinomycetota</taxon>
        <taxon>Actinomycetes</taxon>
        <taxon>Streptosporangiales</taxon>
        <taxon>Streptosporangiaceae</taxon>
        <taxon>Sphaerisporangium</taxon>
    </lineage>
</organism>
<name>A0ABP7IR02_9ACTN</name>
<sequence>MRVALALDIGGTKIAGAAVRDDGSPLTGVEVPLRGDPTGALLEVVAKIAARAPEIAGVGIGSAGPVDPRAGTVSPVNIPQWRGFPLVETVRTAVPGVPVRLAGDAQCMALGEWWRGPYGPAGAMLGMVVSTGIGGGLVIDGEPYLGPTGNAGHIGHIAVEPGGEPCPCGGAGCVEMIASGPSMVRWALANGWRSRSCTARGMRAGSTWQAPGADALAADARAGVPVPVAAFRRAAVALATAVLTAAALFDLDNVVIGGGVAAAGPTLLSPLREEIAARAGLPFLRRLRVEATSLGRDAGLYGAAALVLRGTP</sequence>
<dbReference type="EMBL" id="BAAAZR010000019">
    <property type="protein sequence ID" value="GAA3824229.1"/>
    <property type="molecule type" value="Genomic_DNA"/>
</dbReference>